<dbReference type="AlphaFoldDB" id="A0A328ASQ4"/>
<feature type="compositionally biased region" description="Basic and acidic residues" evidence="1">
    <location>
        <begin position="77"/>
        <end position="100"/>
    </location>
</feature>
<feature type="compositionally biased region" description="Pro residues" evidence="1">
    <location>
        <begin position="108"/>
        <end position="120"/>
    </location>
</feature>
<feature type="region of interest" description="Disordered" evidence="1">
    <location>
        <begin position="33"/>
        <end position="141"/>
    </location>
</feature>
<evidence type="ECO:0000313" key="2">
    <source>
        <dbReference type="EMBL" id="RAK57291.1"/>
    </source>
</evidence>
<comment type="caution">
    <text evidence="2">The sequence shown here is derived from an EMBL/GenBank/DDBJ whole genome shotgun (WGS) entry which is preliminary data.</text>
</comment>
<evidence type="ECO:0000313" key="3">
    <source>
        <dbReference type="Proteomes" id="UP000249725"/>
    </source>
</evidence>
<evidence type="ECO:0000256" key="1">
    <source>
        <dbReference type="SAM" id="MobiDB-lite"/>
    </source>
</evidence>
<protein>
    <submittedName>
        <fullName evidence="2">Uncharacterized protein</fullName>
    </submittedName>
</protein>
<gene>
    <name evidence="2" type="ORF">DJ018_04920</name>
</gene>
<reference evidence="3" key="1">
    <citation type="submission" date="2018-05" db="EMBL/GenBank/DDBJ databases">
        <authorList>
            <person name="Li X."/>
        </authorList>
    </citation>
    <scope>NUCLEOTIDE SEQUENCE [LARGE SCALE GENOMIC DNA]</scope>
    <source>
        <strain evidence="3">YIM 73061</strain>
    </source>
</reference>
<dbReference type="Proteomes" id="UP000249725">
    <property type="component" value="Unassembled WGS sequence"/>
</dbReference>
<accession>A0A328ASQ4</accession>
<name>A0A328ASQ4_9CAUL</name>
<keyword evidence="3" id="KW-1185">Reference proteome</keyword>
<sequence>MTWSMPRPVLQLVAGLLGLLAAAAFALGVINAPHRGRLPGEKPDSAASAGAAIEAEEATPLSTERIEGPPPPPELTPEEKAKLEAEAKAKEEAEAARRAEQAASAPASPTPTTPAQPVQPPADRVGDLLDGVTPPPADPPF</sequence>
<organism evidence="2 3">
    <name type="scientific">Phenylobacterium deserti</name>
    <dbReference type="NCBI Taxonomy" id="1914756"/>
    <lineage>
        <taxon>Bacteria</taxon>
        <taxon>Pseudomonadati</taxon>
        <taxon>Pseudomonadota</taxon>
        <taxon>Alphaproteobacteria</taxon>
        <taxon>Caulobacterales</taxon>
        <taxon>Caulobacteraceae</taxon>
        <taxon>Phenylobacterium</taxon>
    </lineage>
</organism>
<dbReference type="EMBL" id="QFYR01000001">
    <property type="protein sequence ID" value="RAK57291.1"/>
    <property type="molecule type" value="Genomic_DNA"/>
</dbReference>
<proteinExistence type="predicted"/>